<dbReference type="AlphaFoldDB" id="A0A8H5J5I8"/>
<dbReference type="EMBL" id="JAAOAM010000102">
    <property type="protein sequence ID" value="KAF5547880.1"/>
    <property type="molecule type" value="Genomic_DNA"/>
</dbReference>
<sequence length="265" mass="29829">MDSPHEAPYYYIGGQRFSMDFKLRMTETVHDSYEWVNLHTCARRRCMMQGRRVPFFHHECFCFRLYDISDALVAAGEWSFEPPASENSRRSHRIRNLLAPRLRDQLQIRLPPETLMTIAGHLVRECAAITAEEQLLGTAVSDTAVDITRDIYANYTAVDGVCYVKSLCNTASNIGHHGHRTLMSKEGKAVDKICIAEDHRGIRSVIFCAADSPLAGPTPITKSWWRVLTTSSDTKEIVLKSDGIKLRDIIMSDDTGPNASSNHVS</sequence>
<evidence type="ECO:0000313" key="1">
    <source>
        <dbReference type="EMBL" id="KAF5547880.1"/>
    </source>
</evidence>
<gene>
    <name evidence="1" type="ORF">FMEXI_4976</name>
</gene>
<dbReference type="Proteomes" id="UP000522262">
    <property type="component" value="Unassembled WGS sequence"/>
</dbReference>
<name>A0A8H5J5I8_9HYPO</name>
<accession>A0A8H5J5I8</accession>
<comment type="caution">
    <text evidence="1">The sequence shown here is derived from an EMBL/GenBank/DDBJ whole genome shotgun (WGS) entry which is preliminary data.</text>
</comment>
<protein>
    <submittedName>
        <fullName evidence="1">Uncharacterized protein</fullName>
    </submittedName>
</protein>
<keyword evidence="2" id="KW-1185">Reference proteome</keyword>
<evidence type="ECO:0000313" key="2">
    <source>
        <dbReference type="Proteomes" id="UP000522262"/>
    </source>
</evidence>
<reference evidence="1 2" key="1">
    <citation type="submission" date="2020-05" db="EMBL/GenBank/DDBJ databases">
        <title>Identification and distribution of gene clusters putatively required for synthesis of sphingolipid metabolism inhibitors in phylogenetically diverse species of the filamentous fungus Fusarium.</title>
        <authorList>
            <person name="Kim H.-S."/>
            <person name="Busman M."/>
            <person name="Brown D.W."/>
            <person name="Divon H."/>
            <person name="Uhlig S."/>
            <person name="Proctor R.H."/>
        </authorList>
    </citation>
    <scope>NUCLEOTIDE SEQUENCE [LARGE SCALE GENOMIC DNA]</scope>
    <source>
        <strain evidence="1 2">NRRL 53147</strain>
    </source>
</reference>
<proteinExistence type="predicted"/>
<organism evidence="1 2">
    <name type="scientific">Fusarium mexicanum</name>
    <dbReference type="NCBI Taxonomy" id="751941"/>
    <lineage>
        <taxon>Eukaryota</taxon>
        <taxon>Fungi</taxon>
        <taxon>Dikarya</taxon>
        <taxon>Ascomycota</taxon>
        <taxon>Pezizomycotina</taxon>
        <taxon>Sordariomycetes</taxon>
        <taxon>Hypocreomycetidae</taxon>
        <taxon>Hypocreales</taxon>
        <taxon>Nectriaceae</taxon>
        <taxon>Fusarium</taxon>
        <taxon>Fusarium fujikuroi species complex</taxon>
    </lineage>
</organism>